<protein>
    <submittedName>
        <fullName evidence="1">Uncharacterized protein</fullName>
    </submittedName>
</protein>
<accession>A0AAV3UCY3</accession>
<comment type="caution">
    <text evidence="1">The sequence shown here is derived from an EMBL/GenBank/DDBJ whole genome shotgun (WGS) entry which is preliminary data.</text>
</comment>
<gene>
    <name evidence="1" type="ORF">GCM10025751_04550</name>
</gene>
<dbReference type="AlphaFoldDB" id="A0AAV3UCY3"/>
<dbReference type="GeneID" id="68615142"/>
<name>A0AAV3UCY3_9EURY</name>
<evidence type="ECO:0000313" key="1">
    <source>
        <dbReference type="EMBL" id="GAA5041859.1"/>
    </source>
</evidence>
<proteinExistence type="predicted"/>
<reference evidence="1 2" key="1">
    <citation type="journal article" date="2019" name="Int. J. Syst. Evol. Microbiol.">
        <title>The Global Catalogue of Microorganisms (GCM) 10K type strain sequencing project: providing services to taxonomists for standard genome sequencing and annotation.</title>
        <authorList>
            <consortium name="The Broad Institute Genomics Platform"/>
            <consortium name="The Broad Institute Genome Sequencing Center for Infectious Disease"/>
            <person name="Wu L."/>
            <person name="Ma J."/>
        </authorList>
    </citation>
    <scope>NUCLEOTIDE SEQUENCE [LARGE SCALE GENOMIC DNA]</scope>
    <source>
        <strain evidence="1 2">JCM 17504</strain>
    </source>
</reference>
<sequence>MVQHWAKLTVGGQVFEMSKGIVIEDGVRTGFLVGGDGGGSTVNAMFHELMDDGNPFNNSTGDGQRAGIHIDKGGGVFQVQIEFQTYQGNTDAFGGAGGGDVWSQAGELSKAIEQTEVDSFHPARLEYGTRTGGGALDVVFEQPMTTLDVNKFGIAEGSLTCLKTADLRNALDAIKRLPF</sequence>
<dbReference type="EMBL" id="BAABKX010000001">
    <property type="protein sequence ID" value="GAA5041859.1"/>
    <property type="molecule type" value="Genomic_DNA"/>
</dbReference>
<evidence type="ECO:0000313" key="2">
    <source>
        <dbReference type="Proteomes" id="UP001501729"/>
    </source>
</evidence>
<dbReference type="Proteomes" id="UP001501729">
    <property type="component" value="Unassembled WGS sequence"/>
</dbReference>
<organism evidence="1 2">
    <name type="scientific">Haladaptatus pallidirubidus</name>
    <dbReference type="NCBI Taxonomy" id="1008152"/>
    <lineage>
        <taxon>Archaea</taxon>
        <taxon>Methanobacteriati</taxon>
        <taxon>Methanobacteriota</taxon>
        <taxon>Stenosarchaea group</taxon>
        <taxon>Halobacteria</taxon>
        <taxon>Halobacteriales</taxon>
        <taxon>Haladaptataceae</taxon>
        <taxon>Haladaptatus</taxon>
    </lineage>
</organism>
<dbReference type="RefSeq" id="WP_227775258.1">
    <property type="nucleotide sequence ID" value="NZ_BAABKX010000001.1"/>
</dbReference>
<keyword evidence="2" id="KW-1185">Reference proteome</keyword>